<dbReference type="Proteomes" id="UP000316621">
    <property type="component" value="Chromosome 11"/>
</dbReference>
<protein>
    <submittedName>
        <fullName evidence="1">Uncharacterized protein</fullName>
    </submittedName>
</protein>
<organism evidence="1 2">
    <name type="scientific">Papaver somniferum</name>
    <name type="common">Opium poppy</name>
    <dbReference type="NCBI Taxonomy" id="3469"/>
    <lineage>
        <taxon>Eukaryota</taxon>
        <taxon>Viridiplantae</taxon>
        <taxon>Streptophyta</taxon>
        <taxon>Embryophyta</taxon>
        <taxon>Tracheophyta</taxon>
        <taxon>Spermatophyta</taxon>
        <taxon>Magnoliopsida</taxon>
        <taxon>Ranunculales</taxon>
        <taxon>Papaveraceae</taxon>
        <taxon>Papaveroideae</taxon>
        <taxon>Papaver</taxon>
    </lineage>
</organism>
<evidence type="ECO:0000313" key="2">
    <source>
        <dbReference type="Proteomes" id="UP000316621"/>
    </source>
</evidence>
<accession>A0A4Y7LDZ8</accession>
<proteinExistence type="predicted"/>
<dbReference type="AlphaFoldDB" id="A0A4Y7LDZ8"/>
<keyword evidence="2" id="KW-1185">Reference proteome</keyword>
<name>A0A4Y7LDZ8_PAPSO</name>
<dbReference type="EMBL" id="CM010725">
    <property type="protein sequence ID" value="RZC82511.1"/>
    <property type="molecule type" value="Genomic_DNA"/>
</dbReference>
<dbReference type="Gramene" id="RZC82511">
    <property type="protein sequence ID" value="RZC82511"/>
    <property type="gene ID" value="C5167_045297"/>
</dbReference>
<gene>
    <name evidence="1" type="ORF">C5167_045297</name>
</gene>
<evidence type="ECO:0000313" key="1">
    <source>
        <dbReference type="EMBL" id="RZC82511.1"/>
    </source>
</evidence>
<sequence>MFGSRRLAPQITSQLAGCNTVAEIFFTGLFAIQFLKLFPSQICIILDLLQPKSWSAAANSKGLLIRLKFAASIPQALSCVTKIRAKLGGGCHEHNVMLALYVVEDATGVTSIASLNVVSGRKKVEFLELQDLVKGATIVVMETLLLE</sequence>
<reference evidence="1 2" key="1">
    <citation type="journal article" date="2018" name="Science">
        <title>The opium poppy genome and morphinan production.</title>
        <authorList>
            <person name="Guo L."/>
            <person name="Winzer T."/>
            <person name="Yang X."/>
            <person name="Li Y."/>
            <person name="Ning Z."/>
            <person name="He Z."/>
            <person name="Teodor R."/>
            <person name="Lu Y."/>
            <person name="Bowser T.A."/>
            <person name="Graham I.A."/>
            <person name="Ye K."/>
        </authorList>
    </citation>
    <scope>NUCLEOTIDE SEQUENCE [LARGE SCALE GENOMIC DNA]</scope>
    <source>
        <strain evidence="2">cv. HN1</strain>
        <tissue evidence="1">Leaves</tissue>
    </source>
</reference>